<feature type="chain" id="PRO_5045179449" description="Secreted protein" evidence="1">
    <location>
        <begin position="29"/>
        <end position="73"/>
    </location>
</feature>
<sequence length="73" mass="8337">MRKARAVVSTTIMALALSLTIGATPAQATTQLVGVFKNQSDCERVGRQGVAQGWWHAYKCEWESRYRYYFLYT</sequence>
<feature type="signal peptide" evidence="1">
    <location>
        <begin position="1"/>
        <end position="28"/>
    </location>
</feature>
<evidence type="ECO:0008006" key="4">
    <source>
        <dbReference type="Google" id="ProtNLM"/>
    </source>
</evidence>
<comment type="caution">
    <text evidence="2">The sequence shown here is derived from an EMBL/GenBank/DDBJ whole genome shotgun (WGS) entry which is preliminary data.</text>
</comment>
<evidence type="ECO:0000256" key="1">
    <source>
        <dbReference type="SAM" id="SignalP"/>
    </source>
</evidence>
<keyword evidence="1" id="KW-0732">Signal</keyword>
<dbReference type="Proteomes" id="UP001589568">
    <property type="component" value="Unassembled WGS sequence"/>
</dbReference>
<protein>
    <recommendedName>
        <fullName evidence="4">Secreted protein</fullName>
    </recommendedName>
</protein>
<organism evidence="2 3">
    <name type="scientific">Nonomuraea salmonea</name>
    <dbReference type="NCBI Taxonomy" id="46181"/>
    <lineage>
        <taxon>Bacteria</taxon>
        <taxon>Bacillati</taxon>
        <taxon>Actinomycetota</taxon>
        <taxon>Actinomycetes</taxon>
        <taxon>Streptosporangiales</taxon>
        <taxon>Streptosporangiaceae</taxon>
        <taxon>Nonomuraea</taxon>
    </lineage>
</organism>
<dbReference type="EMBL" id="JBHMCF010000041">
    <property type="protein sequence ID" value="MFB9475273.1"/>
    <property type="molecule type" value="Genomic_DNA"/>
</dbReference>
<name>A0ABV5NY72_9ACTN</name>
<evidence type="ECO:0000313" key="3">
    <source>
        <dbReference type="Proteomes" id="UP001589568"/>
    </source>
</evidence>
<proteinExistence type="predicted"/>
<gene>
    <name evidence="2" type="ORF">ACFFR3_37790</name>
</gene>
<dbReference type="RefSeq" id="WP_355426658.1">
    <property type="nucleotide sequence ID" value="NZ_JBHMCF010000041.1"/>
</dbReference>
<reference evidence="2 3" key="1">
    <citation type="submission" date="2024-09" db="EMBL/GenBank/DDBJ databases">
        <authorList>
            <person name="Sun Q."/>
            <person name="Mori K."/>
        </authorList>
    </citation>
    <scope>NUCLEOTIDE SEQUENCE [LARGE SCALE GENOMIC DNA]</scope>
    <source>
        <strain evidence="2 3">JCM 3324</strain>
    </source>
</reference>
<keyword evidence="3" id="KW-1185">Reference proteome</keyword>
<evidence type="ECO:0000313" key="2">
    <source>
        <dbReference type="EMBL" id="MFB9475273.1"/>
    </source>
</evidence>
<accession>A0ABV5NY72</accession>